<evidence type="ECO:0000313" key="8">
    <source>
        <dbReference type="Proteomes" id="UP000247978"/>
    </source>
</evidence>
<keyword evidence="3" id="KW-0238">DNA-binding</keyword>
<dbReference type="GO" id="GO:0030246">
    <property type="term" value="F:carbohydrate binding"/>
    <property type="evidence" value="ECO:0007669"/>
    <property type="project" value="InterPro"/>
</dbReference>
<keyword evidence="4" id="KW-0804">Transcription</keyword>
<organism evidence="7 8">
    <name type="scientific">Pseudogracilibacillus auburnensis</name>
    <dbReference type="NCBI Taxonomy" id="1494959"/>
    <lineage>
        <taxon>Bacteria</taxon>
        <taxon>Bacillati</taxon>
        <taxon>Bacillota</taxon>
        <taxon>Bacilli</taxon>
        <taxon>Bacillales</taxon>
        <taxon>Bacillaceae</taxon>
        <taxon>Pseudogracilibacillus</taxon>
    </lineage>
</organism>
<comment type="similarity">
    <text evidence="1">Belongs to the SorC transcriptional regulatory family.</text>
</comment>
<evidence type="ECO:0000259" key="6">
    <source>
        <dbReference type="Pfam" id="PF21715"/>
    </source>
</evidence>
<keyword evidence="8" id="KW-1185">Reference proteome</keyword>
<reference evidence="7 8" key="1">
    <citation type="submission" date="2018-05" db="EMBL/GenBank/DDBJ databases">
        <title>Genomic Encyclopedia of Type Strains, Phase IV (KMG-IV): sequencing the most valuable type-strain genomes for metagenomic binning, comparative biology and taxonomic classification.</title>
        <authorList>
            <person name="Goeker M."/>
        </authorList>
    </citation>
    <scope>NUCLEOTIDE SEQUENCE [LARGE SCALE GENOMIC DNA]</scope>
    <source>
        <strain evidence="7 8">DSM 28556</strain>
    </source>
</reference>
<dbReference type="Gene3D" id="3.40.50.1360">
    <property type="match status" value="1"/>
</dbReference>
<evidence type="ECO:0000256" key="2">
    <source>
        <dbReference type="ARBA" id="ARBA00023015"/>
    </source>
</evidence>
<evidence type="ECO:0000256" key="1">
    <source>
        <dbReference type="ARBA" id="ARBA00010466"/>
    </source>
</evidence>
<feature type="domain" description="Sugar-binding" evidence="5">
    <location>
        <begin position="91"/>
        <end position="336"/>
    </location>
</feature>
<evidence type="ECO:0000313" key="7">
    <source>
        <dbReference type="EMBL" id="PXW82593.1"/>
    </source>
</evidence>
<dbReference type="PANTHER" id="PTHR34294:SF5">
    <property type="entry name" value="CENTRAL GLYCOLYTIC GENES REGULATOR"/>
    <property type="match status" value="1"/>
</dbReference>
<dbReference type="InterPro" id="IPR036390">
    <property type="entry name" value="WH_DNA-bd_sf"/>
</dbReference>
<dbReference type="RefSeq" id="WP_110396987.1">
    <property type="nucleotide sequence ID" value="NZ_JBHUHB010000001.1"/>
</dbReference>
<gene>
    <name evidence="7" type="ORF">DFR56_11730</name>
</gene>
<dbReference type="Proteomes" id="UP000247978">
    <property type="component" value="Unassembled WGS sequence"/>
</dbReference>
<dbReference type="GO" id="GO:0003677">
    <property type="term" value="F:DNA binding"/>
    <property type="evidence" value="ECO:0007669"/>
    <property type="project" value="UniProtKB-KW"/>
</dbReference>
<dbReference type="SUPFAM" id="SSF100950">
    <property type="entry name" value="NagB/RpiA/CoA transferase-like"/>
    <property type="match status" value="1"/>
</dbReference>
<dbReference type="Gene3D" id="1.10.10.10">
    <property type="entry name" value="Winged helix-like DNA-binding domain superfamily/Winged helix DNA-binding domain"/>
    <property type="match status" value="1"/>
</dbReference>
<dbReference type="OrthoDB" id="9793820at2"/>
<evidence type="ECO:0000259" key="5">
    <source>
        <dbReference type="Pfam" id="PF04198"/>
    </source>
</evidence>
<name>A0A2V3VLB1_9BACI</name>
<dbReference type="InterPro" id="IPR007324">
    <property type="entry name" value="Sugar-bd_dom_put"/>
</dbReference>
<dbReference type="PANTHER" id="PTHR34294">
    <property type="entry name" value="TRANSCRIPTIONAL REGULATOR-RELATED"/>
    <property type="match status" value="1"/>
</dbReference>
<comment type="caution">
    <text evidence="7">The sequence shown here is derived from an EMBL/GenBank/DDBJ whole genome shotgun (WGS) entry which is preliminary data.</text>
</comment>
<dbReference type="Pfam" id="PF21715">
    <property type="entry name" value="CggR_N"/>
    <property type="match status" value="1"/>
</dbReference>
<dbReference type="InterPro" id="IPR037171">
    <property type="entry name" value="NagB/RpiA_transferase-like"/>
</dbReference>
<dbReference type="AlphaFoldDB" id="A0A2V3VLB1"/>
<dbReference type="EMBL" id="QJJQ01000017">
    <property type="protein sequence ID" value="PXW82593.1"/>
    <property type="molecule type" value="Genomic_DNA"/>
</dbReference>
<dbReference type="InterPro" id="IPR051054">
    <property type="entry name" value="SorC_transcr_regulators"/>
</dbReference>
<protein>
    <submittedName>
        <fullName evidence="7">Central glycolytic genes regulator</fullName>
    </submittedName>
</protein>
<dbReference type="InterPro" id="IPR048715">
    <property type="entry name" value="CggR_N"/>
</dbReference>
<proteinExistence type="inferred from homology"/>
<dbReference type="InterPro" id="IPR036388">
    <property type="entry name" value="WH-like_DNA-bd_sf"/>
</dbReference>
<sequence>MKELIQLQKVIYPDLLEVMHKRYTILYTIYLFETIGRRGIVDHTKMPERYVRNEMEHLQEQGLIQVTTKGMVITEEGKSIIEQLHAFIRELSGLTTLEAKLEQMMDVEKVIIVAGDSDKETFVKQELGRAAVAFLKEIIKKDVTIAVTGGTTMASVANAMVPLNVKCLFVPARGGVGEKVENQANTIVAKMAKAEKGDYRLLHVPDPLSETLYQTIINEPSIAETLSYIKNASIVLHGIGEALAMAERRKTDDHIVEKLTSEKAVSEAFGYYFNREGEIVHKVRTIGIQLEDLASTDYVITVAGGKSKAQAIASFMKQRKNDVLITDEAAATEIVNQYLI</sequence>
<dbReference type="SUPFAM" id="SSF46785">
    <property type="entry name" value="Winged helix' DNA-binding domain"/>
    <property type="match status" value="1"/>
</dbReference>
<keyword evidence="2" id="KW-0805">Transcription regulation</keyword>
<dbReference type="Pfam" id="PF04198">
    <property type="entry name" value="Sugar-bind"/>
    <property type="match status" value="1"/>
</dbReference>
<accession>A0A2V3VLB1</accession>
<feature type="domain" description="CggR N-terminal DNA binding" evidence="6">
    <location>
        <begin position="18"/>
        <end position="88"/>
    </location>
</feature>
<evidence type="ECO:0000256" key="4">
    <source>
        <dbReference type="ARBA" id="ARBA00023163"/>
    </source>
</evidence>
<evidence type="ECO:0000256" key="3">
    <source>
        <dbReference type="ARBA" id="ARBA00023125"/>
    </source>
</evidence>